<keyword evidence="5" id="KW-1185">Reference proteome</keyword>
<feature type="transmembrane region" description="Helical" evidence="2">
    <location>
        <begin position="254"/>
        <end position="271"/>
    </location>
</feature>
<evidence type="ECO:0000256" key="2">
    <source>
        <dbReference type="SAM" id="Phobius"/>
    </source>
</evidence>
<evidence type="ECO:0000256" key="1">
    <source>
        <dbReference type="SAM" id="MobiDB-lite"/>
    </source>
</evidence>
<feature type="region of interest" description="Disordered" evidence="1">
    <location>
        <begin position="80"/>
        <end position="103"/>
    </location>
</feature>
<evidence type="ECO:0000313" key="5">
    <source>
        <dbReference type="Proteomes" id="UP000044841"/>
    </source>
</evidence>
<dbReference type="PANTHER" id="PTHR39466">
    <property type="entry name" value="RGS DOMAIN-CONTAINING PROTEIN"/>
    <property type="match status" value="1"/>
</dbReference>
<dbReference type="Gene3D" id="1.10.167.10">
    <property type="entry name" value="Regulator of G-protein Signalling 4, domain 2"/>
    <property type="match status" value="1"/>
</dbReference>
<feature type="domain" description="RGS" evidence="3">
    <location>
        <begin position="139"/>
        <end position="207"/>
    </location>
</feature>
<dbReference type="PANTHER" id="PTHR39466:SF1">
    <property type="entry name" value="RGS DOMAIN-CONTAINING PROTEIN"/>
    <property type="match status" value="1"/>
</dbReference>
<gene>
    <name evidence="4" type="ORF">RSOLAG22IIIB_03296</name>
</gene>
<feature type="compositionally biased region" description="Polar residues" evidence="1">
    <location>
        <begin position="84"/>
        <end position="95"/>
    </location>
</feature>
<protein>
    <recommendedName>
        <fullName evidence="3">RGS domain-containing protein</fullName>
    </recommendedName>
</protein>
<evidence type="ECO:0000259" key="3">
    <source>
        <dbReference type="Pfam" id="PF00615"/>
    </source>
</evidence>
<sequence>MYAAKLSRWAGRRATRKLVNQIRLVNILSGDACSPLGLEEFEAYVALQEHSLENLQFIIWFHDYQQRFFALDAKEQALSPPLGQPSNIAPPTSTHYRGKASIPDSPSLSDWGLSPSSSSASSWSPWSPILILSPASPKDQPFRSETLQIVATFIRPGAKKELNLDMDIREDLLRRLEKSTHPDVFAHAYAQIYELVDGCSVPNFVNNAAANINLPKQIYWYAIGAAFTLISWLIAIFTVCFIPDYPRSKRSIRLVSVPFAVLGCMQIYSAWRGFCSQVFGRSARQLHTWELVDPADGGVSLQTLAPTPCLHAMPPPPRTVLDIAAGTNKHDVAPFLDMSNTCSFEMGDMSTKSSLGTSPEPRTTISNPEILGHANRAAFPRPAVYGPERVVEDPRVREFHRGVIRDMLWVGLGWGLAWTAILVSVPGRG</sequence>
<dbReference type="InterPro" id="IPR036305">
    <property type="entry name" value="RGS_sf"/>
</dbReference>
<keyword evidence="2" id="KW-0472">Membrane</keyword>
<proteinExistence type="predicted"/>
<dbReference type="Pfam" id="PF00615">
    <property type="entry name" value="RGS"/>
    <property type="match status" value="1"/>
</dbReference>
<keyword evidence="2" id="KW-1133">Transmembrane helix</keyword>
<accession>A0A0K6FPG9</accession>
<dbReference type="InterPro" id="IPR044926">
    <property type="entry name" value="RGS_subdomain_2"/>
</dbReference>
<evidence type="ECO:0000313" key="4">
    <source>
        <dbReference type="EMBL" id="CUA67864.1"/>
    </source>
</evidence>
<dbReference type="EMBL" id="CYGV01000224">
    <property type="protein sequence ID" value="CUA67864.1"/>
    <property type="molecule type" value="Genomic_DNA"/>
</dbReference>
<dbReference type="InterPro" id="IPR016137">
    <property type="entry name" value="RGS"/>
</dbReference>
<dbReference type="SUPFAM" id="SSF48097">
    <property type="entry name" value="Regulator of G-protein signaling, RGS"/>
    <property type="match status" value="1"/>
</dbReference>
<organism evidence="4 5">
    <name type="scientific">Rhizoctonia solani</name>
    <dbReference type="NCBI Taxonomy" id="456999"/>
    <lineage>
        <taxon>Eukaryota</taxon>
        <taxon>Fungi</taxon>
        <taxon>Dikarya</taxon>
        <taxon>Basidiomycota</taxon>
        <taxon>Agaricomycotina</taxon>
        <taxon>Agaricomycetes</taxon>
        <taxon>Cantharellales</taxon>
        <taxon>Ceratobasidiaceae</taxon>
        <taxon>Rhizoctonia</taxon>
    </lineage>
</organism>
<feature type="transmembrane region" description="Helical" evidence="2">
    <location>
        <begin position="218"/>
        <end position="242"/>
    </location>
</feature>
<dbReference type="AlphaFoldDB" id="A0A0K6FPG9"/>
<keyword evidence="2" id="KW-0812">Transmembrane</keyword>
<dbReference type="Proteomes" id="UP000044841">
    <property type="component" value="Unassembled WGS sequence"/>
</dbReference>
<feature type="transmembrane region" description="Helical" evidence="2">
    <location>
        <begin position="407"/>
        <end position="425"/>
    </location>
</feature>
<name>A0A0K6FPG9_9AGAM</name>
<reference evidence="4 5" key="1">
    <citation type="submission" date="2015-07" db="EMBL/GenBank/DDBJ databases">
        <authorList>
            <person name="Noorani M."/>
        </authorList>
    </citation>
    <scope>NUCLEOTIDE SEQUENCE [LARGE SCALE GENOMIC DNA]</scope>
    <source>
        <strain evidence="4">BBA 69670</strain>
    </source>
</reference>